<feature type="region of interest" description="Disordered" evidence="1">
    <location>
        <begin position="1"/>
        <end position="25"/>
    </location>
</feature>
<dbReference type="CDD" id="cd05120">
    <property type="entry name" value="APH_ChoK_like"/>
    <property type="match status" value="1"/>
</dbReference>
<dbReference type="Gene3D" id="3.90.1200.10">
    <property type="match status" value="1"/>
</dbReference>
<evidence type="ECO:0000313" key="3">
    <source>
        <dbReference type="EMBL" id="PTD02042.1"/>
    </source>
</evidence>
<feature type="compositionally biased region" description="Polar residues" evidence="1">
    <location>
        <begin position="65"/>
        <end position="78"/>
    </location>
</feature>
<gene>
    <name evidence="4" type="ORF">FCULG_00012771</name>
    <name evidence="3" type="ORF">FCULG_00012966</name>
</gene>
<dbReference type="OrthoDB" id="5404599at2759"/>
<dbReference type="EMBL" id="PVEM01000014">
    <property type="protein sequence ID" value="PTD03478.1"/>
    <property type="molecule type" value="Genomic_DNA"/>
</dbReference>
<sequence>MSSENNSKALRNISESRVRKTNSASAAAKWNKAQYHRLGLALKKDPEANMIDMLSTDYPKKLQSFKSSSKGACNNPECNTDPVAPGSSRCQPDGDLSYISDPRSKLVTTEPFTIIHELSAEVKQLLNPGDLSKALLDLLHRGDILFQTACVMVLKIGESIVVKITQADTSTEYRSLCYLQQHLPIFPAPRAHGLLQLGAYNLLFTSFIPGTELEKAWPQMDEVEKRAVCSNLDEVISLLRSIPFSHGTPFGGVGGEGCKDIRRNLRMNSEPIYNEEAFKDFVFSGSRSASTLYTNLLRNLIPPTSVKCVFTHGDIRPANIMVERDPEGKWKVAGVLDWEASGFYPEYWEFLKMTNNLTPRDQDDWEKEIKPDSNSNLESLNVIT</sequence>
<organism evidence="4 5">
    <name type="scientific">Fusarium culmorum</name>
    <dbReference type="NCBI Taxonomy" id="5516"/>
    <lineage>
        <taxon>Eukaryota</taxon>
        <taxon>Fungi</taxon>
        <taxon>Dikarya</taxon>
        <taxon>Ascomycota</taxon>
        <taxon>Pezizomycotina</taxon>
        <taxon>Sordariomycetes</taxon>
        <taxon>Hypocreomycetidae</taxon>
        <taxon>Hypocreales</taxon>
        <taxon>Nectriaceae</taxon>
        <taxon>Fusarium</taxon>
    </lineage>
</organism>
<feature type="domain" description="Aminoglycoside phosphotransferase" evidence="2">
    <location>
        <begin position="165"/>
        <end position="365"/>
    </location>
</feature>
<dbReference type="InterPro" id="IPR051678">
    <property type="entry name" value="AGP_Transferase"/>
</dbReference>
<evidence type="ECO:0000313" key="4">
    <source>
        <dbReference type="EMBL" id="PTD03478.1"/>
    </source>
</evidence>
<dbReference type="AlphaFoldDB" id="A0A2T4GIR6"/>
<reference evidence="4 5" key="1">
    <citation type="submission" date="2018-02" db="EMBL/GenBank/DDBJ databases">
        <title>Fusarium culmorum secondary metabolites in fungal-bacterial-plant interactions.</title>
        <authorList>
            <person name="Schmidt R."/>
        </authorList>
    </citation>
    <scope>NUCLEOTIDE SEQUENCE [LARGE SCALE GENOMIC DNA]</scope>
    <source>
        <strain evidence="4 5">PV</strain>
    </source>
</reference>
<feature type="region of interest" description="Disordered" evidence="1">
    <location>
        <begin position="65"/>
        <end position="89"/>
    </location>
</feature>
<dbReference type="Pfam" id="PF01636">
    <property type="entry name" value="APH"/>
    <property type="match status" value="1"/>
</dbReference>
<evidence type="ECO:0000259" key="2">
    <source>
        <dbReference type="Pfam" id="PF01636"/>
    </source>
</evidence>
<dbReference type="PANTHER" id="PTHR21310">
    <property type="entry name" value="AMINOGLYCOSIDE PHOSPHOTRANSFERASE-RELATED-RELATED"/>
    <property type="match status" value="1"/>
</dbReference>
<dbReference type="OMA" id="SPYEEDD"/>
<comment type="caution">
    <text evidence="4">The sequence shown here is derived from an EMBL/GenBank/DDBJ whole genome shotgun (WGS) entry which is preliminary data.</text>
</comment>
<name>A0A2T4GIR6_FUSCU</name>
<dbReference type="InterPro" id="IPR002575">
    <property type="entry name" value="Aminoglycoside_PTrfase"/>
</dbReference>
<accession>A0A2T4GIR6</accession>
<dbReference type="SUPFAM" id="SSF56112">
    <property type="entry name" value="Protein kinase-like (PK-like)"/>
    <property type="match status" value="1"/>
</dbReference>
<keyword evidence="5" id="KW-1185">Reference proteome</keyword>
<dbReference type="EMBL" id="PVEM01000027">
    <property type="protein sequence ID" value="PTD02042.1"/>
    <property type="molecule type" value="Genomic_DNA"/>
</dbReference>
<dbReference type="PANTHER" id="PTHR21310:SF15">
    <property type="entry name" value="AMINOGLYCOSIDE PHOSPHOTRANSFERASE DOMAIN-CONTAINING PROTEIN"/>
    <property type="match status" value="1"/>
</dbReference>
<dbReference type="Proteomes" id="UP000241587">
    <property type="component" value="Unassembled WGS sequence"/>
</dbReference>
<proteinExistence type="predicted"/>
<evidence type="ECO:0000313" key="5">
    <source>
        <dbReference type="Proteomes" id="UP000241587"/>
    </source>
</evidence>
<evidence type="ECO:0000256" key="1">
    <source>
        <dbReference type="SAM" id="MobiDB-lite"/>
    </source>
</evidence>
<protein>
    <recommendedName>
        <fullName evidence="2">Aminoglycoside phosphotransferase domain-containing protein</fullName>
    </recommendedName>
</protein>
<feature type="compositionally biased region" description="Polar residues" evidence="1">
    <location>
        <begin position="1"/>
        <end position="15"/>
    </location>
</feature>
<dbReference type="InterPro" id="IPR011009">
    <property type="entry name" value="Kinase-like_dom_sf"/>
</dbReference>